<dbReference type="InterPro" id="IPR036264">
    <property type="entry name" value="Bact_exopeptidase_dim_dom"/>
</dbReference>
<organism evidence="2 3">
    <name type="scientific">Eisenbergiella tayi</name>
    <dbReference type="NCBI Taxonomy" id="1432052"/>
    <lineage>
        <taxon>Bacteria</taxon>
        <taxon>Bacillati</taxon>
        <taxon>Bacillota</taxon>
        <taxon>Clostridia</taxon>
        <taxon>Lachnospirales</taxon>
        <taxon>Lachnospiraceae</taxon>
        <taxon>Eisenbergiella</taxon>
    </lineage>
</organism>
<dbReference type="GO" id="GO:0046872">
    <property type="term" value="F:metal ion binding"/>
    <property type="evidence" value="ECO:0007669"/>
    <property type="project" value="UniProtKB-KW"/>
</dbReference>
<protein>
    <recommendedName>
        <fullName evidence="4">Amidohydrolase</fullName>
    </recommendedName>
</protein>
<feature type="binding site" evidence="1">
    <location>
        <position position="88"/>
    </location>
    <ligand>
        <name>Mn(2+)</name>
        <dbReference type="ChEBI" id="CHEBI:29035"/>
        <label>2</label>
    </ligand>
</feature>
<dbReference type="AlphaFoldDB" id="A0A1E3UMP5"/>
<feature type="binding site" evidence="1">
    <location>
        <position position="86"/>
    </location>
    <ligand>
        <name>Mn(2+)</name>
        <dbReference type="ChEBI" id="CHEBI:29035"/>
        <label>2</label>
    </ligand>
</feature>
<dbReference type="GO" id="GO:0016787">
    <property type="term" value="F:hydrolase activity"/>
    <property type="evidence" value="ECO:0007669"/>
    <property type="project" value="InterPro"/>
</dbReference>
<gene>
    <name evidence="2" type="ORF">BEI59_06370</name>
</gene>
<dbReference type="Gene3D" id="3.30.70.360">
    <property type="match status" value="1"/>
</dbReference>
<comment type="caution">
    <text evidence="2">The sequence shown here is derived from an EMBL/GenBank/DDBJ whole genome shotgun (WGS) entry which is preliminary data.</text>
</comment>
<evidence type="ECO:0008006" key="4">
    <source>
        <dbReference type="Google" id="ProtNLM"/>
    </source>
</evidence>
<dbReference type="PANTHER" id="PTHR11014">
    <property type="entry name" value="PEPTIDASE M20 FAMILY MEMBER"/>
    <property type="match status" value="1"/>
</dbReference>
<dbReference type="Proteomes" id="UP000094271">
    <property type="component" value="Unassembled WGS sequence"/>
</dbReference>
<sequence length="359" mass="38545">MTVDRRALHRIPELGDELPRTKGYLQDALSGLGCEVFFPLDSAVCAYFDFGAADTLAFRTEMDALPIAERTGLPFSSQHSGKMHACGHDGHMAMVLELGRRIRTKQALPHNILLLFQPAEETTGGARRLCETGVLERLRVKAVFALHLWPGLSAGMIAGLPGAMMARSAEVTFTAEGRCAHFCSAASGRDALAACVEFYSRAAALPLPQAPQGLLGFGRMEAGSVRNAVAGSARLEGSLRALDDAAFCSIREALETISRHVAQTSGCAAAVHFSEGYPAVVNPPDLLRRASALFPIEAMTAPTMASDDFSYYQRRLPGLFLFLGCGETSALHTAAFDFDERVLETGVRYFEAVAGGTVW</sequence>
<dbReference type="EMBL" id="MEHA01000003">
    <property type="protein sequence ID" value="ODR54275.1"/>
    <property type="molecule type" value="Genomic_DNA"/>
</dbReference>
<feature type="binding site" evidence="1">
    <location>
        <position position="147"/>
    </location>
    <ligand>
        <name>Mn(2+)</name>
        <dbReference type="ChEBI" id="CHEBI:29035"/>
        <label>2</label>
    </ligand>
</feature>
<proteinExistence type="predicted"/>
<evidence type="ECO:0000313" key="3">
    <source>
        <dbReference type="Proteomes" id="UP000094271"/>
    </source>
</evidence>
<comment type="cofactor">
    <cofactor evidence="1">
        <name>Mn(2+)</name>
        <dbReference type="ChEBI" id="CHEBI:29035"/>
    </cofactor>
    <text evidence="1">The Mn(2+) ion enhances activity.</text>
</comment>
<dbReference type="NCBIfam" id="TIGR01891">
    <property type="entry name" value="amidohydrolases"/>
    <property type="match status" value="1"/>
</dbReference>
<dbReference type="SUPFAM" id="SSF53187">
    <property type="entry name" value="Zn-dependent exopeptidases"/>
    <property type="match status" value="1"/>
</dbReference>
<dbReference type="Gene3D" id="3.40.630.10">
    <property type="entry name" value="Zn peptidases"/>
    <property type="match status" value="1"/>
</dbReference>
<feature type="binding site" evidence="1">
    <location>
        <position position="121"/>
    </location>
    <ligand>
        <name>Mn(2+)</name>
        <dbReference type="ChEBI" id="CHEBI:29035"/>
        <label>2</label>
    </ligand>
</feature>
<name>A0A1E3UMP5_9FIRM</name>
<keyword evidence="1" id="KW-0464">Manganese</keyword>
<reference evidence="2 3" key="1">
    <citation type="submission" date="2016-08" db="EMBL/GenBank/DDBJ databases">
        <authorList>
            <person name="Seilhamer J.J."/>
        </authorList>
    </citation>
    <scope>NUCLEOTIDE SEQUENCE [LARGE SCALE GENOMIC DNA]</scope>
    <source>
        <strain evidence="2 3">NML150140-1</strain>
    </source>
</reference>
<dbReference type="CDD" id="cd03886">
    <property type="entry name" value="M20_Acy1"/>
    <property type="match status" value="1"/>
</dbReference>
<dbReference type="Pfam" id="PF01546">
    <property type="entry name" value="Peptidase_M20"/>
    <property type="match status" value="1"/>
</dbReference>
<evidence type="ECO:0000256" key="1">
    <source>
        <dbReference type="PIRSR" id="PIRSR005962-1"/>
    </source>
</evidence>
<dbReference type="SUPFAM" id="SSF55031">
    <property type="entry name" value="Bacterial exopeptidase dimerisation domain"/>
    <property type="match status" value="1"/>
</dbReference>
<dbReference type="OrthoDB" id="9776731at2"/>
<evidence type="ECO:0000313" key="2">
    <source>
        <dbReference type="EMBL" id="ODR54275.1"/>
    </source>
</evidence>
<feature type="binding site" evidence="1">
    <location>
        <position position="332"/>
    </location>
    <ligand>
        <name>Mn(2+)</name>
        <dbReference type="ChEBI" id="CHEBI:29035"/>
        <label>2</label>
    </ligand>
</feature>
<dbReference type="InterPro" id="IPR002933">
    <property type="entry name" value="Peptidase_M20"/>
</dbReference>
<dbReference type="PIRSF" id="PIRSF005962">
    <property type="entry name" value="Pept_M20D_amidohydro"/>
    <property type="match status" value="1"/>
</dbReference>
<dbReference type="PANTHER" id="PTHR11014:SF63">
    <property type="entry name" value="METALLOPEPTIDASE, PUTATIVE (AFU_ORTHOLOGUE AFUA_6G09600)-RELATED"/>
    <property type="match status" value="1"/>
</dbReference>
<keyword evidence="1" id="KW-0479">Metal-binding</keyword>
<accession>A0A1E3UMP5</accession>
<dbReference type="InterPro" id="IPR017439">
    <property type="entry name" value="Amidohydrolase"/>
</dbReference>